<comment type="subcellular location">
    <subcellularLocation>
        <location evidence="1 11">Cell outer membrane</location>
        <topology evidence="1 11">Multi-pass membrane protein</topology>
    </subcellularLocation>
</comment>
<dbReference type="Gene3D" id="2.170.130.10">
    <property type="entry name" value="TonB-dependent receptor, plug domain"/>
    <property type="match status" value="1"/>
</dbReference>
<dbReference type="InterPro" id="IPR023996">
    <property type="entry name" value="TonB-dep_OMP_SusC/RagA"/>
</dbReference>
<dbReference type="PANTHER" id="PTHR32552">
    <property type="entry name" value="FERRICHROME IRON RECEPTOR-RELATED"/>
    <property type="match status" value="1"/>
</dbReference>
<evidence type="ECO:0000256" key="12">
    <source>
        <dbReference type="RuleBase" id="RU003357"/>
    </source>
</evidence>
<dbReference type="InterPro" id="IPR000531">
    <property type="entry name" value="Beta-barrel_TonB"/>
</dbReference>
<evidence type="ECO:0000256" key="8">
    <source>
        <dbReference type="ARBA" id="ARBA00023077"/>
    </source>
</evidence>
<evidence type="ECO:0000256" key="9">
    <source>
        <dbReference type="ARBA" id="ARBA00023136"/>
    </source>
</evidence>
<evidence type="ECO:0000256" key="3">
    <source>
        <dbReference type="ARBA" id="ARBA00022452"/>
    </source>
</evidence>
<dbReference type="PANTHER" id="PTHR32552:SF81">
    <property type="entry name" value="TONB-DEPENDENT OUTER MEMBRANE RECEPTOR"/>
    <property type="match status" value="1"/>
</dbReference>
<keyword evidence="15" id="KW-0675">Receptor</keyword>
<dbReference type="SUPFAM" id="SSF56935">
    <property type="entry name" value="Porins"/>
    <property type="match status" value="1"/>
</dbReference>
<sequence length="1054" mass="114173">MKMRKFYSTFSGLERDKSTASRSILKLVVTGIAILSLQNSAKAGIIGTELNAAVAPFEDANKLNKLNKAFFKPITGVVTDDTGNPLPGATVVAKGTNVKTVTDNDGRFSLNVPDNATVLVISFIGMEAQEVNISNLSNVTIKLKPSGSANLSEVVVTALGVKREKKALTFAAQQLSAVELTKAGAPNFMEALSGKAAGVDVGISNSGVGGSTKTVLRGSKSIAGSSEALFVIDGVPVVNNKGGQPGSYGGTDAGDGLSALNQDDFESVTILRGANGAILYGSQGANGVILINTKKGQAGKIAIALNSTTNFSTVATLPEFQFSYGAVAGNDRSWSKSKGNYQTNYIDDFFQTGVNTINTVSVSGGNEKTTNYFSYGNNYASGVVPTSTYNKHNVTLSQETKLFDDKLILSGNVRFSYEKSKNRPGAGYYNNPLTGLYLFARERDFDSYKTNYQIFDATRNLFRQNWYSTEEKQNNPYWELNNDPKLTTSNRVIATAKASYAFLPHFRFDVRGNIDYNDRLLDYRYAAGGNSVSVSSNGTWNYTKYNDKALYGDAIVNYDNNFGKFSLNSVIGASIQDYTFNDGMAFGNGTVPLQYPNFFSFANLPYNLVVNQTYSRVQKQGLFANASLGFKDMLYLDLAGRNDYASTLATTGNDSYFYYSAGLSAIISQMISLPKEISFLKLRASTSKVGNEVPYNIVSPGNVIGGAGGPDGIGGINRNTQTPFSTLVPEKIISNEIGLETRFLNDRLNLDFTYYKNSSTNQFLSLTAPSGSGYTFYYVNAGKVTNQGFELTLGGDPIKNDNFKWNSTINLSQNKNKIVQLIAENPEYQVGSNDEGFNSIIKSGGSFNDLYIFKLARNTAGQIILDADGKPTRTANQEYVGNLNPNFITGWNNTFTYKDLSLSALVTAKFGGVAFSKTEAFLDSYGVSKRTGDIRDAGTTMPINAIQGTTPVTSIDPEVYYSVIGDRNGIMEPYVFSRTNVRLAQVSLAYNIPIKGSAIKSASVSLVGRNLFFFYKKAPFDPEQAMSTSNSNQANDVFAVPATRSYGFNLKLNF</sequence>
<evidence type="ECO:0000256" key="6">
    <source>
        <dbReference type="ARBA" id="ARBA00023004"/>
    </source>
</evidence>
<evidence type="ECO:0000256" key="4">
    <source>
        <dbReference type="ARBA" id="ARBA00022496"/>
    </source>
</evidence>
<evidence type="ECO:0000256" key="11">
    <source>
        <dbReference type="PROSITE-ProRule" id="PRU01360"/>
    </source>
</evidence>
<comment type="caution">
    <text evidence="15">The sequence shown here is derived from an EMBL/GenBank/DDBJ whole genome shotgun (WGS) entry which is preliminary data.</text>
</comment>
<name>A0ABP7PWL2_9SPHI</name>
<keyword evidence="5 11" id="KW-0812">Transmembrane</keyword>
<dbReference type="Gene3D" id="2.40.170.20">
    <property type="entry name" value="TonB-dependent receptor, beta-barrel domain"/>
    <property type="match status" value="1"/>
</dbReference>
<dbReference type="SUPFAM" id="SSF49464">
    <property type="entry name" value="Carboxypeptidase regulatory domain-like"/>
    <property type="match status" value="1"/>
</dbReference>
<keyword evidence="2 11" id="KW-0813">Transport</keyword>
<dbReference type="Pfam" id="PF00593">
    <property type="entry name" value="TonB_dep_Rec_b-barrel"/>
    <property type="match status" value="1"/>
</dbReference>
<keyword evidence="10 11" id="KW-0998">Cell outer membrane</keyword>
<organism evidence="15 16">
    <name type="scientific">Pedobacter ginsengiterrae</name>
    <dbReference type="NCBI Taxonomy" id="871696"/>
    <lineage>
        <taxon>Bacteria</taxon>
        <taxon>Pseudomonadati</taxon>
        <taxon>Bacteroidota</taxon>
        <taxon>Sphingobacteriia</taxon>
        <taxon>Sphingobacteriales</taxon>
        <taxon>Sphingobacteriaceae</taxon>
        <taxon>Pedobacter</taxon>
    </lineage>
</organism>
<dbReference type="InterPro" id="IPR039426">
    <property type="entry name" value="TonB-dep_rcpt-like"/>
</dbReference>
<evidence type="ECO:0000259" key="13">
    <source>
        <dbReference type="Pfam" id="PF00593"/>
    </source>
</evidence>
<dbReference type="Pfam" id="PF13715">
    <property type="entry name" value="CarbopepD_reg_2"/>
    <property type="match status" value="1"/>
</dbReference>
<dbReference type="EMBL" id="BAABAK010000014">
    <property type="protein sequence ID" value="GAA3972222.1"/>
    <property type="molecule type" value="Genomic_DNA"/>
</dbReference>
<comment type="similarity">
    <text evidence="11 12">Belongs to the TonB-dependent receptor family.</text>
</comment>
<dbReference type="Proteomes" id="UP001501081">
    <property type="component" value="Unassembled WGS sequence"/>
</dbReference>
<evidence type="ECO:0000259" key="14">
    <source>
        <dbReference type="Pfam" id="PF07715"/>
    </source>
</evidence>
<keyword evidence="3 11" id="KW-1134">Transmembrane beta strand</keyword>
<proteinExistence type="inferred from homology"/>
<evidence type="ECO:0000256" key="10">
    <source>
        <dbReference type="ARBA" id="ARBA00023237"/>
    </source>
</evidence>
<keyword evidence="16" id="KW-1185">Reference proteome</keyword>
<dbReference type="InterPro" id="IPR036942">
    <property type="entry name" value="Beta-barrel_TonB_sf"/>
</dbReference>
<dbReference type="Pfam" id="PF07715">
    <property type="entry name" value="Plug"/>
    <property type="match status" value="1"/>
</dbReference>
<evidence type="ECO:0000256" key="5">
    <source>
        <dbReference type="ARBA" id="ARBA00022692"/>
    </source>
</evidence>
<keyword evidence="8 12" id="KW-0798">TonB box</keyword>
<dbReference type="InterPro" id="IPR012910">
    <property type="entry name" value="Plug_dom"/>
</dbReference>
<keyword evidence="9 11" id="KW-0472">Membrane</keyword>
<dbReference type="InterPro" id="IPR037066">
    <property type="entry name" value="Plug_dom_sf"/>
</dbReference>
<accession>A0ABP7PWL2</accession>
<dbReference type="Gene3D" id="2.60.40.1120">
    <property type="entry name" value="Carboxypeptidase-like, regulatory domain"/>
    <property type="match status" value="1"/>
</dbReference>
<dbReference type="InterPro" id="IPR008969">
    <property type="entry name" value="CarboxyPept-like_regulatory"/>
</dbReference>
<evidence type="ECO:0000256" key="2">
    <source>
        <dbReference type="ARBA" id="ARBA00022448"/>
    </source>
</evidence>
<gene>
    <name evidence="15" type="ORF">GCM10022246_25690</name>
</gene>
<dbReference type="NCBIfam" id="TIGR04056">
    <property type="entry name" value="OMP_RagA_SusC"/>
    <property type="match status" value="1"/>
</dbReference>
<keyword evidence="4" id="KW-0410">Iron transport</keyword>
<reference evidence="16" key="1">
    <citation type="journal article" date="2019" name="Int. J. Syst. Evol. Microbiol.">
        <title>The Global Catalogue of Microorganisms (GCM) 10K type strain sequencing project: providing services to taxonomists for standard genome sequencing and annotation.</title>
        <authorList>
            <consortium name="The Broad Institute Genomics Platform"/>
            <consortium name="The Broad Institute Genome Sequencing Center for Infectious Disease"/>
            <person name="Wu L."/>
            <person name="Ma J."/>
        </authorList>
    </citation>
    <scope>NUCLEOTIDE SEQUENCE [LARGE SCALE GENOMIC DNA]</scope>
    <source>
        <strain evidence="16">JCM 17338</strain>
    </source>
</reference>
<feature type="domain" description="TonB-dependent receptor-like beta-barrel" evidence="13">
    <location>
        <begin position="443"/>
        <end position="812"/>
    </location>
</feature>
<feature type="domain" description="TonB-dependent receptor plug" evidence="14">
    <location>
        <begin position="165"/>
        <end position="288"/>
    </location>
</feature>
<evidence type="ECO:0000256" key="1">
    <source>
        <dbReference type="ARBA" id="ARBA00004571"/>
    </source>
</evidence>
<protein>
    <submittedName>
        <fullName evidence="15">TonB-dependent receptor</fullName>
    </submittedName>
</protein>
<evidence type="ECO:0000313" key="15">
    <source>
        <dbReference type="EMBL" id="GAA3972222.1"/>
    </source>
</evidence>
<evidence type="ECO:0000313" key="16">
    <source>
        <dbReference type="Proteomes" id="UP001501081"/>
    </source>
</evidence>
<keyword evidence="6" id="KW-0408">Iron</keyword>
<keyword evidence="7" id="KW-0406">Ion transport</keyword>
<evidence type="ECO:0000256" key="7">
    <source>
        <dbReference type="ARBA" id="ARBA00023065"/>
    </source>
</evidence>
<dbReference type="PROSITE" id="PS52016">
    <property type="entry name" value="TONB_DEPENDENT_REC_3"/>
    <property type="match status" value="1"/>
</dbReference>